<dbReference type="Proteomes" id="UP000697107">
    <property type="component" value="Unassembled WGS sequence"/>
</dbReference>
<dbReference type="InterPro" id="IPR036397">
    <property type="entry name" value="RNaseH_sf"/>
</dbReference>
<dbReference type="Gene3D" id="3.30.420.10">
    <property type="entry name" value="Ribonuclease H-like superfamily/Ribonuclease H"/>
    <property type="match status" value="1"/>
</dbReference>
<dbReference type="PANTHER" id="PTHR33939:SF1">
    <property type="entry name" value="DUF4371 DOMAIN-CONTAINING PROTEIN"/>
    <property type="match status" value="1"/>
</dbReference>
<dbReference type="GO" id="GO:0003676">
    <property type="term" value="F:nucleic acid binding"/>
    <property type="evidence" value="ECO:0007669"/>
    <property type="project" value="InterPro"/>
</dbReference>
<protein>
    <recommendedName>
        <fullName evidence="4">Tc1-like transposase DDE domain-containing protein</fullName>
    </recommendedName>
</protein>
<evidence type="ECO:0000313" key="3">
    <source>
        <dbReference type="Proteomes" id="UP000697107"/>
    </source>
</evidence>
<feature type="compositionally biased region" description="Basic and acidic residues" evidence="1">
    <location>
        <begin position="285"/>
        <end position="300"/>
    </location>
</feature>
<feature type="region of interest" description="Disordered" evidence="1">
    <location>
        <begin position="283"/>
        <end position="306"/>
    </location>
</feature>
<evidence type="ECO:0000256" key="1">
    <source>
        <dbReference type="SAM" id="MobiDB-lite"/>
    </source>
</evidence>
<dbReference type="PANTHER" id="PTHR33939">
    <property type="entry name" value="PROTEIN CBG22215"/>
    <property type="match status" value="1"/>
</dbReference>
<evidence type="ECO:0000313" key="2">
    <source>
        <dbReference type="EMBL" id="KAG2965548.1"/>
    </source>
</evidence>
<name>A0A8T1F7T3_9STRA</name>
<sequence length="306" mass="34388">MVAGKKLSPAEKYLVARTYECIRNKKKEAPKLWKGEVRNHVHESLGIAKSTISAVWGHWEKHHDPEFAETTVLKPSDAGVQPGRPRKFGECIYPFVRDIVTEMNQSAKPVAAPAVAKRFKEDNGIDISVRSIRRVLRRMGMRFSKGVSRNILAESAANVAFQIWNDPSYTKAELLLLVRANKPKPVYQATKIATAYDHLVYFTPLYHPELQPVELIWAHAKNQVADDPASSMPELKAKIDAEFDTVVSDTWINAYEHVQEFEEKYMQQADACELAANAVDNVDGGVRDAEEGDNTEHDGSDVNDED</sequence>
<organism evidence="2 3">
    <name type="scientific">Phytophthora cactorum</name>
    <dbReference type="NCBI Taxonomy" id="29920"/>
    <lineage>
        <taxon>Eukaryota</taxon>
        <taxon>Sar</taxon>
        <taxon>Stramenopiles</taxon>
        <taxon>Oomycota</taxon>
        <taxon>Peronosporomycetes</taxon>
        <taxon>Peronosporales</taxon>
        <taxon>Peronosporaceae</taxon>
        <taxon>Phytophthora</taxon>
    </lineage>
</organism>
<accession>A0A8T1F7T3</accession>
<dbReference type="AlphaFoldDB" id="A0A8T1F7T3"/>
<dbReference type="VEuPathDB" id="FungiDB:PC110_g9476"/>
<reference evidence="2" key="1">
    <citation type="submission" date="2018-10" db="EMBL/GenBank/DDBJ databases">
        <title>Effector identification in a new, highly contiguous assembly of the strawberry crown rot pathogen Phytophthora cactorum.</title>
        <authorList>
            <person name="Armitage A.D."/>
            <person name="Nellist C.F."/>
            <person name="Bates H."/>
            <person name="Vickerstaff R.J."/>
            <person name="Harrison R.J."/>
        </authorList>
    </citation>
    <scope>NUCLEOTIDE SEQUENCE</scope>
    <source>
        <strain evidence="2">P415</strain>
    </source>
</reference>
<proteinExistence type="predicted"/>
<comment type="caution">
    <text evidence="2">The sequence shown here is derived from an EMBL/GenBank/DDBJ whole genome shotgun (WGS) entry which is preliminary data.</text>
</comment>
<gene>
    <name evidence="2" type="ORF">PC118_g19678</name>
</gene>
<evidence type="ECO:0008006" key="4">
    <source>
        <dbReference type="Google" id="ProtNLM"/>
    </source>
</evidence>
<dbReference type="VEuPathDB" id="FungiDB:PC110_g16948"/>
<dbReference type="EMBL" id="RCML01001097">
    <property type="protein sequence ID" value="KAG2965548.1"/>
    <property type="molecule type" value="Genomic_DNA"/>
</dbReference>